<dbReference type="AlphaFoldDB" id="A0A1H4RLA3"/>
<dbReference type="Proteomes" id="UP000182375">
    <property type="component" value="Unassembled WGS sequence"/>
</dbReference>
<dbReference type="EMBL" id="FNTD01000004">
    <property type="protein sequence ID" value="SEC32629.1"/>
    <property type="molecule type" value="Genomic_DNA"/>
</dbReference>
<reference evidence="2 3" key="1">
    <citation type="submission" date="2016-10" db="EMBL/GenBank/DDBJ databases">
        <authorList>
            <person name="de Groot N.N."/>
        </authorList>
    </citation>
    <scope>NUCLEOTIDE SEQUENCE [LARGE SCALE GENOMIC DNA]</scope>
    <source>
        <strain evidence="2 3">DSM 40306</strain>
    </source>
</reference>
<feature type="region of interest" description="Disordered" evidence="1">
    <location>
        <begin position="1"/>
        <end position="29"/>
    </location>
</feature>
<proteinExistence type="predicted"/>
<sequence length="59" mass="5940">MTRGRVRGGARKTAVPRRPRAVGGAPGGEAAQWVGASVTTTSSMLRSIASVGDAVAFAQ</sequence>
<protein>
    <submittedName>
        <fullName evidence="2">Uncharacterized protein</fullName>
    </submittedName>
</protein>
<evidence type="ECO:0000313" key="3">
    <source>
        <dbReference type="Proteomes" id="UP000182375"/>
    </source>
</evidence>
<name>A0A1H4RLA3_9ACTN</name>
<evidence type="ECO:0000313" key="2">
    <source>
        <dbReference type="EMBL" id="SEC32629.1"/>
    </source>
</evidence>
<accession>A0A1H4RLA3</accession>
<feature type="compositionally biased region" description="Basic residues" evidence="1">
    <location>
        <begin position="1"/>
        <end position="20"/>
    </location>
</feature>
<evidence type="ECO:0000256" key="1">
    <source>
        <dbReference type="SAM" id="MobiDB-lite"/>
    </source>
</evidence>
<gene>
    <name evidence="2" type="ORF">SAMN04490357_1727</name>
</gene>
<dbReference type="STRING" id="67331.SAMN04490357_1727"/>
<organism evidence="2 3">
    <name type="scientific">Streptomyces misionensis</name>
    <dbReference type="NCBI Taxonomy" id="67331"/>
    <lineage>
        <taxon>Bacteria</taxon>
        <taxon>Bacillati</taxon>
        <taxon>Actinomycetota</taxon>
        <taxon>Actinomycetes</taxon>
        <taxon>Kitasatosporales</taxon>
        <taxon>Streptomycetaceae</taxon>
        <taxon>Streptomyces</taxon>
    </lineage>
</organism>